<dbReference type="PANTHER" id="PTHR43394:SF18">
    <property type="entry name" value="ABC TRANSPORTER B FAMILY MEMBER 11-LIKE"/>
    <property type="match status" value="1"/>
</dbReference>
<dbReference type="GO" id="GO:0016020">
    <property type="term" value="C:membrane"/>
    <property type="evidence" value="ECO:0007669"/>
    <property type="project" value="UniProtKB-SubCell"/>
</dbReference>
<keyword evidence="5 7" id="KW-1133">Transmembrane helix</keyword>
<keyword evidence="6 7" id="KW-0472">Membrane</keyword>
<dbReference type="FunFam" id="1.20.1560.10:FF:000265">
    <property type="entry name" value="p-GlycoProtein related"/>
    <property type="match status" value="1"/>
</dbReference>
<accession>B6VQ78</accession>
<dbReference type="Proteomes" id="UP000001940">
    <property type="component" value="Chromosome X"/>
</dbReference>
<dbReference type="GeneID" id="181276"/>
<protein>
    <submittedName>
        <fullName evidence="10">p-GlycoProtein related</fullName>
    </submittedName>
</protein>
<dbReference type="InterPro" id="IPR011527">
    <property type="entry name" value="ABC1_TM_dom"/>
</dbReference>
<dbReference type="GO" id="GO:0140359">
    <property type="term" value="F:ABC-type transporter activity"/>
    <property type="evidence" value="ECO:0007669"/>
    <property type="project" value="InterPro"/>
</dbReference>
<dbReference type="InterPro" id="IPR017871">
    <property type="entry name" value="ABC_transporter-like_CS"/>
</dbReference>
<feature type="domain" description="ABC transmembrane type-1" evidence="9">
    <location>
        <begin position="1"/>
        <end position="247"/>
    </location>
</feature>
<proteinExistence type="evidence at protein level"/>
<feature type="transmembrane region" description="Helical" evidence="7">
    <location>
        <begin position="6"/>
        <end position="29"/>
    </location>
</feature>
<dbReference type="WormBase" id="C05A9.1b">
    <property type="protein sequence ID" value="CE43182"/>
    <property type="gene ID" value="WBGene00003999"/>
    <property type="gene designation" value="pgp-5"/>
</dbReference>
<evidence type="ECO:0000256" key="6">
    <source>
        <dbReference type="ARBA" id="ARBA00023136"/>
    </source>
</evidence>
<keyword evidence="13" id="KW-1267">Proteomics identification</keyword>
<dbReference type="PROSITE" id="PS50929">
    <property type="entry name" value="ABC_TM1F"/>
    <property type="match status" value="2"/>
</dbReference>
<dbReference type="SMR" id="B6VQ78"/>
<dbReference type="HOGENOM" id="CLU_000604_17_2_1"/>
<dbReference type="InterPro" id="IPR036640">
    <property type="entry name" value="ABC1_TM_sf"/>
</dbReference>
<feature type="transmembrane region" description="Helical" evidence="7">
    <location>
        <begin position="712"/>
        <end position="732"/>
    </location>
</feature>
<dbReference type="CTD" id="181276"/>
<name>B6VQ78_CAEEL</name>
<dbReference type="SUPFAM" id="SSF52540">
    <property type="entry name" value="P-loop containing nucleoside triphosphate hydrolases"/>
    <property type="match status" value="2"/>
</dbReference>
<organism evidence="10 11">
    <name type="scientific">Caenorhabditis elegans</name>
    <dbReference type="NCBI Taxonomy" id="6239"/>
    <lineage>
        <taxon>Eukaryota</taxon>
        <taxon>Metazoa</taxon>
        <taxon>Ecdysozoa</taxon>
        <taxon>Nematoda</taxon>
        <taxon>Chromadorea</taxon>
        <taxon>Rhabditida</taxon>
        <taxon>Rhabditina</taxon>
        <taxon>Rhabditomorpha</taxon>
        <taxon>Rhabditoidea</taxon>
        <taxon>Rhabditidae</taxon>
        <taxon>Peloderinae</taxon>
        <taxon>Caenorhabditis</taxon>
    </lineage>
</organism>
<dbReference type="RefSeq" id="NP_001257117.1">
    <property type="nucleotide sequence ID" value="NM_001270188.3"/>
</dbReference>
<dbReference type="CDD" id="cd03249">
    <property type="entry name" value="ABC_MTABC3_MDL1_MDL2"/>
    <property type="match status" value="2"/>
</dbReference>
<feature type="transmembrane region" description="Helical" evidence="7">
    <location>
        <begin position="589"/>
        <end position="608"/>
    </location>
</feature>
<comment type="subcellular location">
    <subcellularLocation>
        <location evidence="1">Membrane</location>
        <topology evidence="1">Multi-pass membrane protein</topology>
    </subcellularLocation>
</comment>
<keyword evidence="2 7" id="KW-0812">Transmembrane</keyword>
<dbReference type="CDD" id="cd18578">
    <property type="entry name" value="ABC_6TM_Pgp_ABCB1_D2_like"/>
    <property type="match status" value="1"/>
</dbReference>
<dbReference type="ExpressionAtlas" id="B6VQ78">
    <property type="expression patterns" value="baseline and differential"/>
</dbReference>
<dbReference type="InterPro" id="IPR003439">
    <property type="entry name" value="ABC_transporter-like_ATP-bd"/>
</dbReference>
<dbReference type="PROSITE" id="PS00211">
    <property type="entry name" value="ABC_TRANSPORTER_1"/>
    <property type="match status" value="2"/>
</dbReference>
<evidence type="ECO:0000259" key="9">
    <source>
        <dbReference type="PROSITE" id="PS50929"/>
    </source>
</evidence>
<evidence type="ECO:0000259" key="8">
    <source>
        <dbReference type="PROSITE" id="PS50893"/>
    </source>
</evidence>
<evidence type="ECO:0007829" key="13">
    <source>
        <dbReference type="PeptideAtlas" id="B6VQ78"/>
    </source>
</evidence>
<feature type="domain" description="ABC transporter" evidence="8">
    <location>
        <begin position="913"/>
        <end position="1150"/>
    </location>
</feature>
<dbReference type="PANTHER" id="PTHR43394">
    <property type="entry name" value="ATP-DEPENDENT PERMEASE MDL1, MITOCHONDRIAL"/>
    <property type="match status" value="1"/>
</dbReference>
<dbReference type="OrthoDB" id="6500128at2759"/>
<evidence type="ECO:0000256" key="3">
    <source>
        <dbReference type="ARBA" id="ARBA00022741"/>
    </source>
</evidence>
<dbReference type="Pfam" id="PF00005">
    <property type="entry name" value="ABC_tran"/>
    <property type="match status" value="2"/>
</dbReference>
<reference evidence="10 11" key="1">
    <citation type="journal article" date="1998" name="Science">
        <title>Genome sequence of the nematode C. elegans: a platform for investigating biology.</title>
        <authorList>
            <consortium name="The C. elegans sequencing consortium"/>
            <person name="Sulson J.E."/>
            <person name="Waterston R."/>
        </authorList>
    </citation>
    <scope>NUCLEOTIDE SEQUENCE [LARGE SCALE GENOMIC DNA]</scope>
    <source>
        <strain evidence="10 11">Bristol N2</strain>
    </source>
</reference>
<dbReference type="SMART" id="SM00382">
    <property type="entry name" value="AAA"/>
    <property type="match status" value="2"/>
</dbReference>
<feature type="transmembrane region" description="Helical" evidence="7">
    <location>
        <begin position="880"/>
        <end position="899"/>
    </location>
</feature>
<gene>
    <name evidence="10 12" type="primary">pgp-5</name>
    <name evidence="12" type="ORF">C05A9.1</name>
    <name evidence="10" type="ORF">CELE_C05A9.1</name>
</gene>
<evidence type="ECO:0000313" key="11">
    <source>
        <dbReference type="Proteomes" id="UP000001940"/>
    </source>
</evidence>
<dbReference type="PeptideAtlas" id="B6VQ78"/>
<feature type="transmembrane region" description="Helical" evidence="7">
    <location>
        <begin position="633"/>
        <end position="656"/>
    </location>
</feature>
<dbReference type="AGR" id="WB:WBGene00003999"/>
<dbReference type="GO" id="GO:0016887">
    <property type="term" value="F:ATP hydrolysis activity"/>
    <property type="evidence" value="ECO:0007669"/>
    <property type="project" value="InterPro"/>
</dbReference>
<evidence type="ECO:0000313" key="12">
    <source>
        <dbReference type="WormBase" id="C05A9.1b"/>
    </source>
</evidence>
<dbReference type="InterPro" id="IPR003593">
    <property type="entry name" value="AAA+_ATPase"/>
</dbReference>
<evidence type="ECO:0000256" key="4">
    <source>
        <dbReference type="ARBA" id="ARBA00022840"/>
    </source>
</evidence>
<evidence type="ECO:0000256" key="2">
    <source>
        <dbReference type="ARBA" id="ARBA00022692"/>
    </source>
</evidence>
<keyword evidence="3" id="KW-0547">Nucleotide-binding</keyword>
<evidence type="ECO:0000256" key="5">
    <source>
        <dbReference type="ARBA" id="ARBA00022989"/>
    </source>
</evidence>
<dbReference type="FunFam" id="1.20.1560.10:FF:000267">
    <property type="entry name" value="p-GlycoProtein related"/>
    <property type="match status" value="1"/>
</dbReference>
<dbReference type="Gene3D" id="1.20.1560.10">
    <property type="entry name" value="ABC transporter type 1, transmembrane domain"/>
    <property type="match status" value="1"/>
</dbReference>
<dbReference type="AlphaFoldDB" id="B6VQ78"/>
<dbReference type="CDD" id="cd18577">
    <property type="entry name" value="ABC_6TM_Pgp_ABCB1_D1_like"/>
    <property type="match status" value="1"/>
</dbReference>
<feature type="transmembrane region" description="Helical" evidence="7">
    <location>
        <begin position="80"/>
        <end position="99"/>
    </location>
</feature>
<dbReference type="FunFam" id="3.40.50.300:FF:000916">
    <property type="entry name" value="ABC transporter B family member 9"/>
    <property type="match status" value="2"/>
</dbReference>
<dbReference type="InterPro" id="IPR027417">
    <property type="entry name" value="P-loop_NTPase"/>
</dbReference>
<feature type="transmembrane region" description="Helical" evidence="7">
    <location>
        <begin position="105"/>
        <end position="124"/>
    </location>
</feature>
<feature type="domain" description="ABC transporter" evidence="8">
    <location>
        <begin position="282"/>
        <end position="518"/>
    </location>
</feature>
<dbReference type="EMBL" id="BX284606">
    <property type="protein sequence ID" value="CAR97801.1"/>
    <property type="molecule type" value="Genomic_DNA"/>
</dbReference>
<feature type="domain" description="ABC transmembrane type-1" evidence="9">
    <location>
        <begin position="593"/>
        <end position="879"/>
    </location>
</feature>
<sequence length="1160" mass="130206">MNRVVLLFFLVGFAYFTFGFLQFSIMKFVGDNTAYNVRRQYISRLLRKDISYFDGMSTGHLSIVLNDNMERFREVFNEKIALIIALLTDFVIGTILAFYTDWRLACYGTVFSFGIVLSGLLDSWGKMKNNEKQNEHISNAGSIAFQALGCYKTVSSLNGQQQEVERYTEELKNGEKYALNRAFVFSLSRSADYFFTNALNFVILYFGANMIYEGTIEPGVVVRILYYILFGSYCLGEAILHISRLASAIPLTVPIADILLDSDATADEFFSEEIKDTFQGIISFKNVLFSYPTRPDVPVLKEISFNVQGGECIALVGASGSGKSTVIQLLLHYYNIDSGRISIDGNDIYNINIKQLRQAMGVVFQEPVLFNTSIEENIRFGKPDATEQEIIDALKNANAFDFVCNFPDGIKTIVGERGAQLSGGQKQRIAIARTLVRNPRILLLDEATSALDNESEFIVQEALQKASIGRTTIVVAHRLSTIRNANKIIVMEKGEIVEVGDHKQLIAMNGVYNNLVQTQLMSTNYEKMNENEERVTRQSSHSDFPSNEISHQKIDQEDDYVKKLIAEIKEEGAKKSNICEIIKYCRSEYCILFIAVLGSAIQGIYYPLSSQLMIKSYEAYAFDKDEMLSKSHFWALSILFLAFTRPIFIFFQYYFFGKTAEKLSIKLRSMSFKHLMSLPCAFYDDPCHTATRLSNRLNADSSNVTAAVDDRLGSVIMTLVAILLAVIMSFFYSWKMSLQVLMFCPLLYLAGYCNDNFVDQAVEEDSIAFEKSNRAAIEALENVRTVRALNMENRVILLVTSHLQKIRNSYFKRAVIQGTANGFACSCYFFIYAVSFKFGTWLVLREEILPMDTYLVLMTLSMTASYAGSAVAYLPDHRKAIHAAGLIFHLFTYPAIMPYDSSQGKRNIKNGEIELKNVSFEYAQRSDKMILDGVSLKLPAGRTLALVGPSGSGKSTIISLLERFYHAVDGEVKIDEENVVDVNLHHLRESVSLVSQEPVLFNCSIKENFLFGISHNASQLEIDQALKVANAFSFVSQFPQGLDTLVGERGAQLSGGQKQRIAIARAILRNPKVLLLDEATSALDSDSEKVVQNALDTASERLSTVVVAHRLSTVVNADSIAVLKNGKVAEQGTHEELLRKRSIYWRLVQKQGIQVETLIE</sequence>
<dbReference type="GO" id="GO:0005524">
    <property type="term" value="F:ATP binding"/>
    <property type="evidence" value="ECO:0007669"/>
    <property type="project" value="UniProtKB-KW"/>
</dbReference>
<dbReference type="InterPro" id="IPR039421">
    <property type="entry name" value="Type_1_exporter"/>
</dbReference>
<evidence type="ECO:0000256" key="1">
    <source>
        <dbReference type="ARBA" id="ARBA00004141"/>
    </source>
</evidence>
<keyword evidence="11" id="KW-1185">Reference proteome</keyword>
<dbReference type="Bgee" id="WBGene00003999">
    <property type="expression patterns" value="Expressed in larva and 3 other cell types or tissues"/>
</dbReference>
<dbReference type="Pfam" id="PF00664">
    <property type="entry name" value="ABC_membrane"/>
    <property type="match status" value="2"/>
</dbReference>
<evidence type="ECO:0000256" key="7">
    <source>
        <dbReference type="SAM" id="Phobius"/>
    </source>
</evidence>
<feature type="transmembrane region" description="Helical" evidence="7">
    <location>
        <begin position="814"/>
        <end position="834"/>
    </location>
</feature>
<keyword evidence="4" id="KW-0067">ATP-binding</keyword>
<dbReference type="SUPFAM" id="SSF90123">
    <property type="entry name" value="ABC transporter transmembrane region"/>
    <property type="match status" value="2"/>
</dbReference>
<dbReference type="Gene3D" id="3.40.50.300">
    <property type="entry name" value="P-loop containing nucleotide triphosphate hydrolases"/>
    <property type="match status" value="2"/>
</dbReference>
<dbReference type="PROSITE" id="PS50893">
    <property type="entry name" value="ABC_TRANSPORTER_2"/>
    <property type="match status" value="2"/>
</dbReference>
<feature type="transmembrane region" description="Helical" evidence="7">
    <location>
        <begin position="854"/>
        <end position="874"/>
    </location>
</feature>
<feature type="transmembrane region" description="Helical" evidence="7">
    <location>
        <begin position="193"/>
        <end position="212"/>
    </location>
</feature>
<feature type="transmembrane region" description="Helical" evidence="7">
    <location>
        <begin position="224"/>
        <end position="242"/>
    </location>
</feature>
<evidence type="ECO:0000313" key="10">
    <source>
        <dbReference type="EMBL" id="CAR97801.1"/>
    </source>
</evidence>